<organism evidence="5 6">
    <name type="scientific">Desulfamplus magnetovallimortis</name>
    <dbReference type="NCBI Taxonomy" id="1246637"/>
    <lineage>
        <taxon>Bacteria</taxon>
        <taxon>Pseudomonadati</taxon>
        <taxon>Thermodesulfobacteriota</taxon>
        <taxon>Desulfobacteria</taxon>
        <taxon>Desulfobacterales</taxon>
        <taxon>Desulfobacteraceae</taxon>
        <taxon>Desulfamplus</taxon>
    </lineage>
</organism>
<dbReference type="InterPro" id="IPR018313">
    <property type="entry name" value="SBP_3_CS"/>
</dbReference>
<protein>
    <submittedName>
        <fullName evidence="5">Putative ABC-type amino acid transport/signal transduction systems, periplasmic component/domain</fullName>
    </submittedName>
</protein>
<keyword evidence="3" id="KW-0732">Signal</keyword>
<gene>
    <name evidence="5" type="ORF">MTBBW1_300039</name>
</gene>
<name>A0A1W1HFZ0_9BACT</name>
<feature type="domain" description="Solute-binding protein family 3/N-terminal" evidence="4">
    <location>
        <begin position="38"/>
        <end position="255"/>
    </location>
</feature>
<dbReference type="SUPFAM" id="SSF53850">
    <property type="entry name" value="Periplasmic binding protein-like II"/>
    <property type="match status" value="1"/>
</dbReference>
<dbReference type="PANTHER" id="PTHR35936">
    <property type="entry name" value="MEMBRANE-BOUND LYTIC MUREIN TRANSGLYCOSYLASE F"/>
    <property type="match status" value="1"/>
</dbReference>
<dbReference type="GO" id="GO:0030313">
    <property type="term" value="C:cell envelope"/>
    <property type="evidence" value="ECO:0007669"/>
    <property type="project" value="UniProtKB-SubCell"/>
</dbReference>
<evidence type="ECO:0000256" key="3">
    <source>
        <dbReference type="ARBA" id="ARBA00022729"/>
    </source>
</evidence>
<dbReference type="Proteomes" id="UP000191931">
    <property type="component" value="Unassembled WGS sequence"/>
</dbReference>
<comment type="subcellular location">
    <subcellularLocation>
        <location evidence="1">Cell envelope</location>
    </subcellularLocation>
</comment>
<dbReference type="InterPro" id="IPR001638">
    <property type="entry name" value="Solute-binding_3/MltF_N"/>
</dbReference>
<reference evidence="5 6" key="1">
    <citation type="submission" date="2017-03" db="EMBL/GenBank/DDBJ databases">
        <authorList>
            <person name="Afonso C.L."/>
            <person name="Miller P.J."/>
            <person name="Scott M.A."/>
            <person name="Spackman E."/>
            <person name="Goraichik I."/>
            <person name="Dimitrov K.M."/>
            <person name="Suarez D.L."/>
            <person name="Swayne D.E."/>
        </authorList>
    </citation>
    <scope>NUCLEOTIDE SEQUENCE [LARGE SCALE GENOMIC DNA]</scope>
    <source>
        <strain evidence="5">PRJEB14757</strain>
    </source>
</reference>
<comment type="similarity">
    <text evidence="2">Belongs to the bacterial solute-binding protein 3 family.</text>
</comment>
<dbReference type="Pfam" id="PF00497">
    <property type="entry name" value="SBP_bac_3"/>
    <property type="match status" value="1"/>
</dbReference>
<dbReference type="STRING" id="1246637.MTBBW1_300039"/>
<dbReference type="AlphaFoldDB" id="A0A1W1HFZ0"/>
<dbReference type="Gene3D" id="3.40.190.10">
    <property type="entry name" value="Periplasmic binding protein-like II"/>
    <property type="match status" value="2"/>
</dbReference>
<proteinExistence type="inferred from homology"/>
<dbReference type="PROSITE" id="PS01039">
    <property type="entry name" value="SBP_BACTERIAL_3"/>
    <property type="match status" value="1"/>
</dbReference>
<evidence type="ECO:0000256" key="2">
    <source>
        <dbReference type="ARBA" id="ARBA00010333"/>
    </source>
</evidence>
<dbReference type="PANTHER" id="PTHR35936:SF35">
    <property type="entry name" value="L-CYSTINE-BINDING PROTEIN TCYJ"/>
    <property type="match status" value="1"/>
</dbReference>
<evidence type="ECO:0000259" key="4">
    <source>
        <dbReference type="Pfam" id="PF00497"/>
    </source>
</evidence>
<accession>A0A1W1HFZ0</accession>
<dbReference type="EMBL" id="FWEV01000224">
    <property type="protein sequence ID" value="SLM31308.1"/>
    <property type="molecule type" value="Genomic_DNA"/>
</dbReference>
<evidence type="ECO:0000313" key="6">
    <source>
        <dbReference type="Proteomes" id="UP000191931"/>
    </source>
</evidence>
<sequence length="263" mass="30509">MIMKHMKFLFSAIYPLLLFLQPAILNGEILNYAIFPAPPYMIYSEEDDDSQIHGIDIDIVKEIANQMNLEVKFLRCPWARCLERMEAGIVDILSSAFKKPEREVFMNYFQQPYLEKLPIAFYLKKGKGTIIKNYQDIYALREIGVLRGASYFEQFDTDTKINKYAVTSQKQLLLMLLADRLEAITGYVHTINYRVVAEGFTGKIEKSLFEYNGVSEVYMAISKNSPFAERVDEFNRINDELLRNGVIYGIIKSYYDKYTPVGE</sequence>
<dbReference type="OrthoDB" id="5453329at2"/>
<keyword evidence="6" id="KW-1185">Reference proteome</keyword>
<evidence type="ECO:0000256" key="1">
    <source>
        <dbReference type="ARBA" id="ARBA00004196"/>
    </source>
</evidence>
<evidence type="ECO:0000313" key="5">
    <source>
        <dbReference type="EMBL" id="SLM31308.1"/>
    </source>
</evidence>